<evidence type="ECO:0000256" key="1">
    <source>
        <dbReference type="ARBA" id="ARBA00022741"/>
    </source>
</evidence>
<dbReference type="SMART" id="SM00833">
    <property type="entry name" value="CobW_C"/>
    <property type="match status" value="1"/>
</dbReference>
<feature type="domain" description="CobW C-terminal" evidence="6">
    <location>
        <begin position="126"/>
        <end position="241"/>
    </location>
</feature>
<dbReference type="Gene3D" id="3.40.50.300">
    <property type="entry name" value="P-loop containing nucleotide triphosphate hydrolases"/>
    <property type="match status" value="1"/>
</dbReference>
<name>A9U8D8_PHYPA</name>
<evidence type="ECO:0000256" key="4">
    <source>
        <dbReference type="ARBA" id="ARBA00034320"/>
    </source>
</evidence>
<dbReference type="Pfam" id="PF07683">
    <property type="entry name" value="CobW_C"/>
    <property type="match status" value="1"/>
</dbReference>
<dbReference type="AlphaFoldDB" id="A9U8D8"/>
<proteinExistence type="inferred from homology"/>
<comment type="catalytic activity">
    <reaction evidence="5">
        <text>GTP + H2O = GDP + phosphate + H(+)</text>
        <dbReference type="Rhea" id="RHEA:19669"/>
        <dbReference type="ChEBI" id="CHEBI:15377"/>
        <dbReference type="ChEBI" id="CHEBI:15378"/>
        <dbReference type="ChEBI" id="CHEBI:37565"/>
        <dbReference type="ChEBI" id="CHEBI:43474"/>
        <dbReference type="ChEBI" id="CHEBI:58189"/>
    </reaction>
    <physiologicalReaction direction="left-to-right" evidence="5">
        <dbReference type="Rhea" id="RHEA:19670"/>
    </physiologicalReaction>
</comment>
<dbReference type="OMA" id="ERIMNTG"/>
<dbReference type="InterPro" id="IPR003495">
    <property type="entry name" value="CobW/HypB/UreG_nucleotide-bd"/>
</dbReference>
<dbReference type="GO" id="GO:0000166">
    <property type="term" value="F:nucleotide binding"/>
    <property type="evidence" value="ECO:0007669"/>
    <property type="project" value="UniProtKB-KW"/>
</dbReference>
<dbReference type="HOGENOM" id="CLU_017452_4_0_1"/>
<dbReference type="SUPFAM" id="SSF90002">
    <property type="entry name" value="Hypothetical protein YjiA, C-terminal domain"/>
    <property type="match status" value="1"/>
</dbReference>
<evidence type="ECO:0000256" key="5">
    <source>
        <dbReference type="ARBA" id="ARBA00049117"/>
    </source>
</evidence>
<evidence type="ECO:0000256" key="3">
    <source>
        <dbReference type="ARBA" id="ARBA00023186"/>
    </source>
</evidence>
<sequence length="262" mass="29441">MATVVDASRFWHDLGSGDSLLARKQAVDDGDSRDVADLLIDQIEFCDVLILNKCDLVPEQELAKLEAALRRLQPRAKLIRAEHGKVAPAELLNTGRFDFEEASSSAGWLRELEQPVHVPETDEYGISSFVYERARPFHPHRLEEWMADWPEQIVRAKGFMWLASRMETAQSISQAGPSITFGPMGYWAAALPDEELDMLMSEQPDLKQDWHPLYGDRINRVVFIGIGLEADKVASSLDGCLLTDEEMAEDWSRLEDSLPGAS</sequence>
<accession>A9U8D8</accession>
<dbReference type="SUPFAM" id="SSF52540">
    <property type="entry name" value="P-loop containing nucleoside triphosphate hydrolases"/>
    <property type="match status" value="1"/>
</dbReference>
<evidence type="ECO:0000256" key="2">
    <source>
        <dbReference type="ARBA" id="ARBA00022801"/>
    </source>
</evidence>
<dbReference type="eggNOG" id="KOG2743">
    <property type="taxonomic scope" value="Eukaryota"/>
</dbReference>
<dbReference type="Gene3D" id="3.30.1220.10">
    <property type="entry name" value="CobW-like, C-terminal domain"/>
    <property type="match status" value="1"/>
</dbReference>
<dbReference type="PANTHER" id="PTHR43603:SF3">
    <property type="entry name" value="ZINC CHAPERONE YCIC"/>
    <property type="match status" value="1"/>
</dbReference>
<dbReference type="PANTHER" id="PTHR43603">
    <property type="entry name" value="COBW DOMAIN-CONTAINING PROTEIN DDB_G0274527"/>
    <property type="match status" value="1"/>
</dbReference>
<organism>
    <name type="scientific">Physcomitrium patens</name>
    <name type="common">Spreading-leaved earth moss</name>
    <name type="synonym">Physcomitrella patens</name>
    <dbReference type="NCBI Taxonomy" id="3218"/>
    <lineage>
        <taxon>Eukaryota</taxon>
        <taxon>Viridiplantae</taxon>
        <taxon>Streptophyta</taxon>
        <taxon>Embryophyta</taxon>
        <taxon>Bryophyta</taxon>
        <taxon>Bryophytina</taxon>
        <taxon>Bryopsida</taxon>
        <taxon>Funariidae</taxon>
        <taxon>Funariales</taxon>
        <taxon>Funariaceae</taxon>
        <taxon>Physcomitrium</taxon>
    </lineage>
</organism>
<dbReference type="InterPro" id="IPR051927">
    <property type="entry name" value="Zn_Chap_cDPG_Synth"/>
</dbReference>
<dbReference type="InterPro" id="IPR011629">
    <property type="entry name" value="CobW-like_C"/>
</dbReference>
<dbReference type="InterPro" id="IPR036627">
    <property type="entry name" value="CobW-likC_sf"/>
</dbReference>
<dbReference type="GO" id="GO:0016787">
    <property type="term" value="F:hydrolase activity"/>
    <property type="evidence" value="ECO:0007669"/>
    <property type="project" value="UniProtKB-KW"/>
</dbReference>
<evidence type="ECO:0000259" key="6">
    <source>
        <dbReference type="SMART" id="SM00833"/>
    </source>
</evidence>
<dbReference type="InterPro" id="IPR027417">
    <property type="entry name" value="P-loop_NTPase"/>
</dbReference>
<keyword evidence="1" id="KW-0547">Nucleotide-binding</keyword>
<evidence type="ECO:0000313" key="7">
    <source>
        <dbReference type="EMBL" id="EDQ48065.1"/>
    </source>
</evidence>
<gene>
    <name evidence="7" type="ORF">PHYPADRAFT_104351</name>
</gene>
<dbReference type="Pfam" id="PF02492">
    <property type="entry name" value="cobW"/>
    <property type="match status" value="1"/>
</dbReference>
<keyword evidence="3" id="KW-0143">Chaperone</keyword>
<keyword evidence="2" id="KW-0378">Hydrolase</keyword>
<dbReference type="EMBL" id="DS546965">
    <property type="protein sequence ID" value="EDQ48065.1"/>
    <property type="molecule type" value="Genomic_DNA"/>
</dbReference>
<reference evidence="7" key="1">
    <citation type="journal article" date="2008" name="Science">
        <title>The Physcomitrella genome reveals evolutionary insights into the conquest of land by plants.</title>
        <authorList>
            <person name="Rensing S."/>
            <person name="Lang D."/>
            <person name="Zimmer A."/>
            <person name="Terry A."/>
            <person name="Salamov A."/>
            <person name="Shapiro H."/>
            <person name="Nishiyama T."/>
            <person name="Perroud P.-F."/>
            <person name="Lindquist E."/>
            <person name="Kamisugi Y."/>
            <person name="Tanahashi T."/>
            <person name="Sakakibara K."/>
            <person name="Fujita T."/>
            <person name="Oishi K."/>
            <person name="Shin-I T."/>
            <person name="Kuroki Y."/>
            <person name="Toyoda A."/>
            <person name="Suzuki Y."/>
            <person name="Hashimoto A."/>
            <person name="Yamaguchi K."/>
            <person name="Sugano A."/>
            <person name="Kohara Y."/>
            <person name="Fujiyama A."/>
            <person name="Anterola A."/>
            <person name="Aoki S."/>
            <person name="Ashton N."/>
            <person name="Barbazuk W.B."/>
            <person name="Barker E."/>
            <person name="Bennetzen J."/>
            <person name="Bezanilla M."/>
            <person name="Blankenship R."/>
            <person name="Cho S.H."/>
            <person name="Dutcher S."/>
            <person name="Estelle M."/>
            <person name="Fawcett J.A."/>
            <person name="Gundlach H."/>
            <person name="Hanada K."/>
            <person name="Heyl A."/>
            <person name="Hicks K.A."/>
            <person name="Hugh J."/>
            <person name="Lohr M."/>
            <person name="Mayer K."/>
            <person name="Melkozernov A."/>
            <person name="Murata T."/>
            <person name="Nelson D."/>
            <person name="Pils B."/>
            <person name="Prigge M."/>
            <person name="Reiss B."/>
            <person name="Renner T."/>
            <person name="Rombauts S."/>
            <person name="Rushton P."/>
            <person name="Sanderfoot A."/>
            <person name="Schween G."/>
            <person name="Shiu S.-H."/>
            <person name="Stueber K."/>
            <person name="Theodoulou F.L."/>
            <person name="Tu H."/>
            <person name="Van de Peer Y."/>
            <person name="Verrier P.J."/>
            <person name="Waters E."/>
            <person name="Wood A."/>
            <person name="Yang L."/>
            <person name="Cove D."/>
            <person name="Cuming A."/>
            <person name="Hasebe M."/>
            <person name="Lucas S."/>
            <person name="Mishler D.B."/>
            <person name="Reski R."/>
            <person name="Grigoriev I."/>
            <person name="Quatrano R.S."/>
            <person name="Boore J.L."/>
        </authorList>
    </citation>
    <scope>NUCLEOTIDE SEQUENCE [LARGE SCALE GENOMIC DNA]</scope>
</reference>
<comment type="similarity">
    <text evidence="4">Belongs to the SIMIBI class G3E GTPase family. ZNG1 subfamily.</text>
</comment>
<protein>
    <submittedName>
        <fullName evidence="7">Predicted protein</fullName>
    </submittedName>
</protein>